<reference evidence="1" key="1">
    <citation type="submission" date="2020-10" db="EMBL/GenBank/DDBJ databases">
        <authorList>
            <person name="Hahn C.J."/>
            <person name="Laso-Perez R."/>
            <person name="Vulcano F."/>
            <person name="Vaziourakis K.-M."/>
            <person name="Stokke R."/>
            <person name="Steen I.H."/>
            <person name="Teske A."/>
            <person name="Boetius A."/>
            <person name="Liebeke M."/>
            <person name="Amann R."/>
            <person name="Knittel K."/>
        </authorList>
    </citation>
    <scope>NUCLEOTIDE SEQUENCE</scope>
    <source>
        <strain evidence="1">Gfbio:e3339647-f889-4370-9287-4fb5cb688e4c:AG392O15_GoMArc1</strain>
    </source>
</reference>
<dbReference type="Proteomes" id="UP000610373">
    <property type="component" value="Unassembled WGS sequence"/>
</dbReference>
<evidence type="ECO:0000313" key="2">
    <source>
        <dbReference type="Proteomes" id="UP000610373"/>
    </source>
</evidence>
<dbReference type="AlphaFoldDB" id="A0A811T5E5"/>
<dbReference type="EMBL" id="CAJHIO010000002">
    <property type="protein sequence ID" value="CAD6491118.1"/>
    <property type="molecule type" value="Genomic_DNA"/>
</dbReference>
<protein>
    <submittedName>
        <fullName evidence="1">Uncharacterized protein</fullName>
    </submittedName>
</protein>
<name>A0A811T5E5_9EURY</name>
<proteinExistence type="predicted"/>
<evidence type="ECO:0000313" key="1">
    <source>
        <dbReference type="EMBL" id="CAD6491118.1"/>
    </source>
</evidence>
<accession>A0A811T5E5</accession>
<sequence length="140" mass="15819">MRVGSIIGASSGFVLWLIAAWLHSSADVGVANDVISAMRRIKHAFRFSGFDDTLGDQVSGWRGGYERYDAHTPVSLSIQKSNEQTCKIEVHGTLFLIFMMVRMRGLKKEEASDKVNLMIREGFRHGHEEYLEFLNLLENA</sequence>
<comment type="caution">
    <text evidence="1">The sequence shown here is derived from an EMBL/GenBank/DDBJ whole genome shotgun (WGS) entry which is preliminary data.</text>
</comment>
<gene>
    <name evidence="1" type="ORF">CHKLHMKO_00069</name>
</gene>
<organism evidence="1 2">
    <name type="scientific">Candidatus Argoarchaeum ethanivorans</name>
    <dbReference type="NCBI Taxonomy" id="2608793"/>
    <lineage>
        <taxon>Archaea</taxon>
        <taxon>Methanobacteriati</taxon>
        <taxon>Methanobacteriota</taxon>
        <taxon>Stenosarchaea group</taxon>
        <taxon>Methanomicrobia</taxon>
        <taxon>Methanosarcinales</taxon>
        <taxon>Methanosarcinales incertae sedis</taxon>
        <taxon>GOM Arc I cluster</taxon>
        <taxon>Candidatus Argoarchaeum</taxon>
    </lineage>
</organism>